<evidence type="ECO:0000313" key="6">
    <source>
        <dbReference type="EMBL" id="SDX13661.1"/>
    </source>
</evidence>
<gene>
    <name evidence="6" type="ORF">SAMN04488238_105285</name>
</gene>
<evidence type="ECO:0000256" key="5">
    <source>
        <dbReference type="ARBA" id="ARBA00023277"/>
    </source>
</evidence>
<dbReference type="AlphaFoldDB" id="A0A1H2Z8J1"/>
<name>A0A1H2Z8J1_9RHOB</name>
<dbReference type="PANTHER" id="PTHR30246">
    <property type="entry name" value="2-KETO-3-DEOXY-6-PHOSPHOGLUCONATE ALDOLASE"/>
    <property type="match status" value="1"/>
</dbReference>
<dbReference type="GO" id="GO:0016829">
    <property type="term" value="F:lyase activity"/>
    <property type="evidence" value="ECO:0007669"/>
    <property type="project" value="UniProtKB-KW"/>
</dbReference>
<dbReference type="NCBIfam" id="NF006600">
    <property type="entry name" value="PRK09140.1"/>
    <property type="match status" value="1"/>
</dbReference>
<accession>A0A1H2Z8J1</accession>
<organism evidence="6 7">
    <name type="scientific">Roseicitreum antarcticum</name>
    <dbReference type="NCBI Taxonomy" id="564137"/>
    <lineage>
        <taxon>Bacteria</taxon>
        <taxon>Pseudomonadati</taxon>
        <taxon>Pseudomonadota</taxon>
        <taxon>Alphaproteobacteria</taxon>
        <taxon>Rhodobacterales</taxon>
        <taxon>Paracoccaceae</taxon>
        <taxon>Roseicitreum</taxon>
    </lineage>
</organism>
<evidence type="ECO:0000256" key="1">
    <source>
        <dbReference type="ARBA" id="ARBA00004761"/>
    </source>
</evidence>
<dbReference type="EMBL" id="FNOM01000005">
    <property type="protein sequence ID" value="SDX13661.1"/>
    <property type="molecule type" value="Genomic_DNA"/>
</dbReference>
<dbReference type="Pfam" id="PF01081">
    <property type="entry name" value="Aldolase"/>
    <property type="match status" value="1"/>
</dbReference>
<dbReference type="InterPro" id="IPR000887">
    <property type="entry name" value="Aldlse_KDPG_KHG"/>
</dbReference>
<dbReference type="OrthoDB" id="7204076at2"/>
<comment type="similarity">
    <text evidence="2">Belongs to the KHG/KDPG aldolase family.</text>
</comment>
<keyword evidence="4" id="KW-0456">Lyase</keyword>
<comment type="pathway">
    <text evidence="1">Carbohydrate acid metabolism.</text>
</comment>
<dbReference type="SUPFAM" id="SSF51569">
    <property type="entry name" value="Aldolase"/>
    <property type="match status" value="1"/>
</dbReference>
<dbReference type="RefSeq" id="WP_092889020.1">
    <property type="nucleotide sequence ID" value="NZ_CP061502.1"/>
</dbReference>
<evidence type="ECO:0000256" key="2">
    <source>
        <dbReference type="ARBA" id="ARBA00006906"/>
    </source>
</evidence>
<evidence type="ECO:0000256" key="3">
    <source>
        <dbReference type="ARBA" id="ARBA00011233"/>
    </source>
</evidence>
<protein>
    <submittedName>
        <fullName evidence="6">2-keto-3-deoxy-phosphogalactonate aldolase</fullName>
    </submittedName>
</protein>
<reference evidence="6 7" key="1">
    <citation type="submission" date="2016-10" db="EMBL/GenBank/DDBJ databases">
        <authorList>
            <person name="de Groot N.N."/>
        </authorList>
    </citation>
    <scope>NUCLEOTIDE SEQUENCE [LARGE SCALE GENOMIC DNA]</scope>
    <source>
        <strain evidence="6 7">CGMCC 1.8894</strain>
    </source>
</reference>
<comment type="subunit">
    <text evidence="3">Homotrimer.</text>
</comment>
<sequence length="203" mass="20725">MTRPLIAILRGLTPDLAAVMAKALVDAGITRIEVPLNSPDPLESIRAMVAAMAGHDDVLIGAGTVLRVDDVAAVAAAGGRLIVSPDTDADVIRATKAAGLASYPGALTPTECFCALKSGADGIKVFPAFQMGQEGLRALRAVLPADVPVYMVGGVGAGDFKGWRAAGASGFGLGTGLYKPGFSVADVTARAREYVDAWDRSAT</sequence>
<dbReference type="CDD" id="cd00452">
    <property type="entry name" value="KDPG_aldolase"/>
    <property type="match status" value="1"/>
</dbReference>
<dbReference type="Proteomes" id="UP000198539">
    <property type="component" value="Unassembled WGS sequence"/>
</dbReference>
<dbReference type="InterPro" id="IPR013785">
    <property type="entry name" value="Aldolase_TIM"/>
</dbReference>
<evidence type="ECO:0000256" key="4">
    <source>
        <dbReference type="ARBA" id="ARBA00023239"/>
    </source>
</evidence>
<proteinExistence type="inferred from homology"/>
<keyword evidence="7" id="KW-1185">Reference proteome</keyword>
<dbReference type="STRING" id="564137.SAMN04488238_105285"/>
<evidence type="ECO:0000313" key="7">
    <source>
        <dbReference type="Proteomes" id="UP000198539"/>
    </source>
</evidence>
<keyword evidence="5" id="KW-0119">Carbohydrate metabolism</keyword>
<dbReference type="Gene3D" id="3.20.20.70">
    <property type="entry name" value="Aldolase class I"/>
    <property type="match status" value="1"/>
</dbReference>
<dbReference type="PANTHER" id="PTHR30246:SF1">
    <property type="entry name" value="2-DEHYDRO-3-DEOXY-6-PHOSPHOGALACTONATE ALDOLASE-RELATED"/>
    <property type="match status" value="1"/>
</dbReference>